<proteinExistence type="inferred from homology"/>
<dbReference type="PANTHER" id="PTHR30629">
    <property type="entry name" value="PROPHAGE INTEGRASE"/>
    <property type="match status" value="1"/>
</dbReference>
<keyword evidence="7" id="KW-1185">Reference proteome</keyword>
<evidence type="ECO:0000259" key="5">
    <source>
        <dbReference type="PROSITE" id="PS51898"/>
    </source>
</evidence>
<dbReference type="Gene3D" id="3.30.160.390">
    <property type="entry name" value="Integrase, DNA-binding domain"/>
    <property type="match status" value="1"/>
</dbReference>
<dbReference type="InterPro" id="IPR010998">
    <property type="entry name" value="Integrase_recombinase_N"/>
</dbReference>
<gene>
    <name evidence="6" type="ORF">CJU94_19335</name>
</gene>
<dbReference type="OrthoDB" id="9775880at2"/>
<dbReference type="Pfam" id="PF13356">
    <property type="entry name" value="Arm-DNA-bind_3"/>
    <property type="match status" value="1"/>
</dbReference>
<keyword evidence="3" id="KW-0238">DNA-binding</keyword>
<dbReference type="InterPro" id="IPR011010">
    <property type="entry name" value="DNA_brk_join_enz"/>
</dbReference>
<dbReference type="GO" id="GO:0015074">
    <property type="term" value="P:DNA integration"/>
    <property type="evidence" value="ECO:0007669"/>
    <property type="project" value="UniProtKB-KW"/>
</dbReference>
<dbReference type="Pfam" id="PF22022">
    <property type="entry name" value="Phage_int_M"/>
    <property type="match status" value="1"/>
</dbReference>
<feature type="domain" description="Tyr recombinase" evidence="5">
    <location>
        <begin position="210"/>
        <end position="387"/>
    </location>
</feature>
<dbReference type="InterPro" id="IPR002104">
    <property type="entry name" value="Integrase_catalytic"/>
</dbReference>
<dbReference type="EMBL" id="CP022989">
    <property type="protein sequence ID" value="ASW00111.1"/>
    <property type="molecule type" value="Genomic_DNA"/>
</dbReference>
<dbReference type="Gene3D" id="1.10.150.130">
    <property type="match status" value="1"/>
</dbReference>
<dbReference type="AlphaFoldDB" id="A0A248VM98"/>
<evidence type="ECO:0000256" key="1">
    <source>
        <dbReference type="ARBA" id="ARBA00008857"/>
    </source>
</evidence>
<dbReference type="Proteomes" id="UP000215158">
    <property type="component" value="Chromosome 1"/>
</dbReference>
<dbReference type="Pfam" id="PF00589">
    <property type="entry name" value="Phage_integrase"/>
    <property type="match status" value="1"/>
</dbReference>
<dbReference type="SUPFAM" id="SSF56349">
    <property type="entry name" value="DNA breaking-rejoining enzymes"/>
    <property type="match status" value="1"/>
</dbReference>
<dbReference type="RefSeq" id="WP_095420068.1">
    <property type="nucleotide sequence ID" value="NZ_CP022989.1"/>
</dbReference>
<dbReference type="InterPro" id="IPR038488">
    <property type="entry name" value="Integrase_DNA-bd_sf"/>
</dbReference>
<dbReference type="InterPro" id="IPR025166">
    <property type="entry name" value="Integrase_DNA_bind_dom"/>
</dbReference>
<evidence type="ECO:0000313" key="6">
    <source>
        <dbReference type="EMBL" id="ASW00111.1"/>
    </source>
</evidence>
<accession>A0A248VM98</accession>
<evidence type="ECO:0000256" key="4">
    <source>
        <dbReference type="ARBA" id="ARBA00023172"/>
    </source>
</evidence>
<dbReference type="KEGG" id="parb:CJU94_19335"/>
<evidence type="ECO:0000313" key="7">
    <source>
        <dbReference type="Proteomes" id="UP000215158"/>
    </source>
</evidence>
<name>A0A248VM98_9BURK</name>
<dbReference type="InterPro" id="IPR053876">
    <property type="entry name" value="Phage_int_M"/>
</dbReference>
<dbReference type="PANTHER" id="PTHR30629:SF2">
    <property type="entry name" value="PROPHAGE INTEGRASE INTS-RELATED"/>
    <property type="match status" value="1"/>
</dbReference>
<sequence>MPKQIAPLTEMQVRKAKPTDKSYRLADGKGLYLEVMPNGSRYWRMKYRFDGKEKRAAFGVYPEVSLAAARQACLAARKQLSEGIDPSAQKQEIKRVRALEAASSFEKVAREWFESQKAGWTEVYAGKVINSLEVDAFPKIGAKPIGDIEAPHMLEIVRAIEARGVRETAKRVLQRSRAVFQYGIMTGRCSRNPAADIDAETVLKKGAGVKHMARVKPVEIPQLMKDIAAYSGDRVTQLALLFMALTFVRTTEMINAEWTEIDEKAREWRIPAERMKMRDPHIVPLSRQALEVIDELKKLNGAERHLFYSVQGRKPISNNTMLFALYRMGYKSRMTGHGFRGLAATVLRELGYSRDVVDRQLAHAERNQVTAAYVHAEYLPERRRMMQQWADYLSDQARS</sequence>
<evidence type="ECO:0000256" key="3">
    <source>
        <dbReference type="ARBA" id="ARBA00023125"/>
    </source>
</evidence>
<dbReference type="InterPro" id="IPR050808">
    <property type="entry name" value="Phage_Integrase"/>
</dbReference>
<dbReference type="GO" id="GO:0003677">
    <property type="term" value="F:DNA binding"/>
    <property type="evidence" value="ECO:0007669"/>
    <property type="project" value="UniProtKB-KW"/>
</dbReference>
<keyword evidence="2" id="KW-0229">DNA integration</keyword>
<dbReference type="GO" id="GO:0006310">
    <property type="term" value="P:DNA recombination"/>
    <property type="evidence" value="ECO:0007669"/>
    <property type="project" value="UniProtKB-KW"/>
</dbReference>
<protein>
    <submittedName>
        <fullName evidence="6">Integrase</fullName>
    </submittedName>
</protein>
<dbReference type="Gene3D" id="1.10.443.10">
    <property type="entry name" value="Intergrase catalytic core"/>
    <property type="match status" value="1"/>
</dbReference>
<reference evidence="6 7" key="1">
    <citation type="submission" date="2017-08" db="EMBL/GenBank/DDBJ databases">
        <title>Identification and genetic characteristics of simultaneous BTEX- and naphthalene-degrading Paraburkholderia sp. BN5 isolated from petroleum-contaminated soil.</title>
        <authorList>
            <person name="Lee Y."/>
            <person name="Jeon C.O."/>
        </authorList>
    </citation>
    <scope>NUCLEOTIDE SEQUENCE [LARGE SCALE GENOMIC DNA]</scope>
    <source>
        <strain evidence="6 7">BN5</strain>
    </source>
</reference>
<dbReference type="InterPro" id="IPR013762">
    <property type="entry name" value="Integrase-like_cat_sf"/>
</dbReference>
<keyword evidence="4" id="KW-0233">DNA recombination</keyword>
<dbReference type="CDD" id="cd00801">
    <property type="entry name" value="INT_P4_C"/>
    <property type="match status" value="1"/>
</dbReference>
<dbReference type="PROSITE" id="PS51898">
    <property type="entry name" value="TYR_RECOMBINASE"/>
    <property type="match status" value="1"/>
</dbReference>
<organism evidence="6 7">
    <name type="scientific">Paraburkholderia aromaticivorans</name>
    <dbReference type="NCBI Taxonomy" id="2026199"/>
    <lineage>
        <taxon>Bacteria</taxon>
        <taxon>Pseudomonadati</taxon>
        <taxon>Pseudomonadota</taxon>
        <taxon>Betaproteobacteria</taxon>
        <taxon>Burkholderiales</taxon>
        <taxon>Burkholderiaceae</taxon>
        <taxon>Paraburkholderia</taxon>
    </lineage>
</organism>
<comment type="similarity">
    <text evidence="1">Belongs to the 'phage' integrase family.</text>
</comment>
<evidence type="ECO:0000256" key="2">
    <source>
        <dbReference type="ARBA" id="ARBA00022908"/>
    </source>
</evidence>